<protein>
    <submittedName>
        <fullName evidence="3">DUF2236 domain-containing protein</fullName>
    </submittedName>
</protein>
<dbReference type="InterPro" id="IPR006311">
    <property type="entry name" value="TAT_signal"/>
</dbReference>
<name>A0AA45L6J8_9PSEU</name>
<dbReference type="PANTHER" id="PTHR37539:SF1">
    <property type="entry name" value="ER-BOUND OXYGENASE MPAB_MPAB'_RUBBER OXYGENASE CATALYTIC DOMAIN-CONTAINING PROTEIN"/>
    <property type="match status" value="1"/>
</dbReference>
<gene>
    <name evidence="3" type="ORF">KCV87_33900</name>
</gene>
<reference evidence="3" key="1">
    <citation type="submission" date="2021-04" db="EMBL/GenBank/DDBJ databases">
        <title>Genomic sequence of Actinosynnema pretiosum subsp. pretiosum ATCC 31280 (C-14919).</title>
        <authorList>
            <person name="Bai L."/>
            <person name="Wang X."/>
            <person name="Xiao Y."/>
        </authorList>
    </citation>
    <scope>NUCLEOTIDE SEQUENCE</scope>
    <source>
        <strain evidence="3">ATCC 31280</strain>
    </source>
</reference>
<evidence type="ECO:0000256" key="1">
    <source>
        <dbReference type="SAM" id="SignalP"/>
    </source>
</evidence>
<evidence type="ECO:0000313" key="4">
    <source>
        <dbReference type="Proteomes" id="UP000677152"/>
    </source>
</evidence>
<dbReference type="InterPro" id="IPR018713">
    <property type="entry name" value="MPAB/Lcp_cat_dom"/>
</dbReference>
<dbReference type="AlphaFoldDB" id="A0AA45L6J8"/>
<dbReference type="EMBL" id="CP073249">
    <property type="protein sequence ID" value="QUF04256.1"/>
    <property type="molecule type" value="Genomic_DNA"/>
</dbReference>
<feature type="domain" description="ER-bound oxygenase mpaB/mpaB'/Rubber oxygenase catalytic" evidence="2">
    <location>
        <begin position="140"/>
        <end position="353"/>
    </location>
</feature>
<dbReference type="Proteomes" id="UP000677152">
    <property type="component" value="Chromosome"/>
</dbReference>
<feature type="chain" id="PRO_5041204198" evidence="1">
    <location>
        <begin position="30"/>
        <end position="415"/>
    </location>
</feature>
<organism evidence="3 4">
    <name type="scientific">Actinosynnema pretiosum subsp. pretiosum</name>
    <dbReference type="NCBI Taxonomy" id="103721"/>
    <lineage>
        <taxon>Bacteria</taxon>
        <taxon>Bacillati</taxon>
        <taxon>Actinomycetota</taxon>
        <taxon>Actinomycetes</taxon>
        <taxon>Pseudonocardiales</taxon>
        <taxon>Pseudonocardiaceae</taxon>
        <taxon>Actinosynnema</taxon>
    </lineage>
</organism>
<dbReference type="GO" id="GO:0016491">
    <property type="term" value="F:oxidoreductase activity"/>
    <property type="evidence" value="ECO:0007669"/>
    <property type="project" value="InterPro"/>
</dbReference>
<evidence type="ECO:0000313" key="3">
    <source>
        <dbReference type="EMBL" id="QUF04256.1"/>
    </source>
</evidence>
<dbReference type="PROSITE" id="PS51318">
    <property type="entry name" value="TAT"/>
    <property type="match status" value="1"/>
</dbReference>
<dbReference type="InterPro" id="IPR037473">
    <property type="entry name" value="Lcp-like"/>
</dbReference>
<keyword evidence="1" id="KW-0732">Signal</keyword>
<dbReference type="PANTHER" id="PTHR37539">
    <property type="entry name" value="SECRETED PROTEIN-RELATED"/>
    <property type="match status" value="1"/>
</dbReference>
<dbReference type="Pfam" id="PF09995">
    <property type="entry name" value="MPAB_Lcp_cat"/>
    <property type="match status" value="1"/>
</dbReference>
<evidence type="ECO:0000259" key="2">
    <source>
        <dbReference type="Pfam" id="PF09995"/>
    </source>
</evidence>
<accession>A0AA45L6J8</accession>
<sequence>MSDVSRRKLMMTGGALGALTAFGVTPSAAARPAWTWSPDQSVAGAAPGAAPGTVAGVDPQWLWDEEADPVLAAVIDRGDVPRVNQLLRGWQRNDQALPAGLPSDLRDFMEHARRMPSWAETAKLDAGARFSVNRGIYTGVLYGLGSGLMSTAIPREARAVYYSKGGADMKDRVAKTAKLGYDVGDLDAYRPQGTMVVTAVKTRLVHAAVRHLLPQSPGWSETSGGQRIPISQADVLVTWHSLPTHVMRKMLEWGVRITPSESAAYLHLWQVTANMLGVSDEYIPATWEAAYAQSRQLLDPVLGPTAEGKVLADVLLDIVAEVDGGLTRPLIGAFSRYTIGGQIGDWIGLEREPLWEPVIAAAWPKLVAFRENLLPLPLVPAAAWTIEEVIRRVVLLFFGEGRPIHLEIPDANRPS</sequence>
<proteinExistence type="predicted"/>
<feature type="signal peptide" evidence="1">
    <location>
        <begin position="1"/>
        <end position="29"/>
    </location>
</feature>